<keyword evidence="3" id="KW-1185">Reference proteome</keyword>
<evidence type="ECO:0000313" key="2">
    <source>
        <dbReference type="EMBL" id="KAK2953626.1"/>
    </source>
</evidence>
<protein>
    <submittedName>
        <fullName evidence="2">Uncharacterized protein</fullName>
    </submittedName>
</protein>
<accession>A0ABQ9XNK0</accession>
<dbReference type="Proteomes" id="UP001281761">
    <property type="component" value="Unassembled WGS sequence"/>
</dbReference>
<evidence type="ECO:0000256" key="1">
    <source>
        <dbReference type="SAM" id="MobiDB-lite"/>
    </source>
</evidence>
<sequence>METALVRMETCLDRLIVVGQDADRNSDEVGLPPQSHQPRDEMPSTIHSPLWSSIRHSNVFHSCSCGSHAAADLHSTRVRLAMFDVSFEIRMTSSTEENQRHTFPLDLSSIREGHFLLGRTISPNPSPGCPGQFRERRPGWCIDVNLAYSGRKEENVGEWKGRRRDRRAVCCEWRSHREFYAASPLESVQHLLTSRRLQCDDEGILVDTLRTLQKVASGVVVLAWNHSASNLKSSTPFSPTRDLIKSTFMKIGSFRDHPRIDSLCEALPTILTNISTIDTLIASLPPTLL</sequence>
<proteinExistence type="predicted"/>
<reference evidence="2 3" key="1">
    <citation type="journal article" date="2022" name="bioRxiv">
        <title>Genomics of Preaxostyla Flagellates Illuminates Evolutionary Transitions and the Path Towards Mitochondrial Loss.</title>
        <authorList>
            <person name="Novak L.V.F."/>
            <person name="Treitli S.C."/>
            <person name="Pyrih J."/>
            <person name="Halakuc P."/>
            <person name="Pipaliya S.V."/>
            <person name="Vacek V."/>
            <person name="Brzon O."/>
            <person name="Soukal P."/>
            <person name="Eme L."/>
            <person name="Dacks J.B."/>
            <person name="Karnkowska A."/>
            <person name="Elias M."/>
            <person name="Hampl V."/>
        </authorList>
    </citation>
    <scope>NUCLEOTIDE SEQUENCE [LARGE SCALE GENOMIC DNA]</scope>
    <source>
        <strain evidence="2">NAU3</strain>
        <tissue evidence="2">Gut</tissue>
    </source>
</reference>
<gene>
    <name evidence="2" type="ORF">BLNAU_11490</name>
</gene>
<dbReference type="EMBL" id="JARBJD010000089">
    <property type="protein sequence ID" value="KAK2953626.1"/>
    <property type="molecule type" value="Genomic_DNA"/>
</dbReference>
<name>A0ABQ9XNK0_9EUKA</name>
<comment type="caution">
    <text evidence="2">The sequence shown here is derived from an EMBL/GenBank/DDBJ whole genome shotgun (WGS) entry which is preliminary data.</text>
</comment>
<feature type="region of interest" description="Disordered" evidence="1">
    <location>
        <begin position="23"/>
        <end position="43"/>
    </location>
</feature>
<organism evidence="2 3">
    <name type="scientific">Blattamonas nauphoetae</name>
    <dbReference type="NCBI Taxonomy" id="2049346"/>
    <lineage>
        <taxon>Eukaryota</taxon>
        <taxon>Metamonada</taxon>
        <taxon>Preaxostyla</taxon>
        <taxon>Oxymonadida</taxon>
        <taxon>Blattamonas</taxon>
    </lineage>
</organism>
<evidence type="ECO:0000313" key="3">
    <source>
        <dbReference type="Proteomes" id="UP001281761"/>
    </source>
</evidence>